<feature type="binding site" evidence="9">
    <location>
        <position position="151"/>
    </location>
    <ligand>
        <name>cob(II)alamin</name>
        <dbReference type="ChEBI" id="CHEBI:16304"/>
    </ligand>
</feature>
<dbReference type="GO" id="GO:0008616">
    <property type="term" value="P:tRNA queuosine(34) biosynthetic process"/>
    <property type="evidence" value="ECO:0007669"/>
    <property type="project" value="UniProtKB-UniRule"/>
</dbReference>
<comment type="caution">
    <text evidence="9">Lacks conserved residue(s) required for the propagation of feature annotation.</text>
</comment>
<keyword evidence="5 9" id="KW-0671">Queuosine biosynthesis</keyword>
<evidence type="ECO:0000313" key="11">
    <source>
        <dbReference type="EMBL" id="AFV00197.1"/>
    </source>
</evidence>
<evidence type="ECO:0000256" key="5">
    <source>
        <dbReference type="ARBA" id="ARBA00022785"/>
    </source>
</evidence>
<dbReference type="eggNOG" id="COG1600">
    <property type="taxonomic scope" value="Bacteria"/>
</dbReference>
<dbReference type="PROSITE" id="PS51379">
    <property type="entry name" value="4FE4S_FER_2"/>
    <property type="match status" value="1"/>
</dbReference>
<comment type="cofactor">
    <cofactor evidence="9">
        <name>[4Fe-4S] cluster</name>
        <dbReference type="ChEBI" id="CHEBI:49883"/>
    </cofactor>
    <text evidence="9">Binds 2 [4Fe-4S] clusters per monomer.</text>
</comment>
<keyword evidence="6 9" id="KW-0560">Oxidoreductase</keyword>
<gene>
    <name evidence="9" type="primary">queG</name>
    <name evidence="11" type="ordered locus">M5M_15320</name>
</gene>
<dbReference type="EC" id="1.17.99.6" evidence="9"/>
<dbReference type="SUPFAM" id="SSF54862">
    <property type="entry name" value="4Fe-4S ferredoxins"/>
    <property type="match status" value="1"/>
</dbReference>
<comment type="subunit">
    <text evidence="9">Monomer.</text>
</comment>
<dbReference type="Gene3D" id="3.30.70.20">
    <property type="match status" value="1"/>
</dbReference>
<organism evidence="11 12">
    <name type="scientific">Simiduia agarivorans (strain DSM 21679 / JCM 13881 / BCRC 17597 / SA1)</name>
    <dbReference type="NCBI Taxonomy" id="1117647"/>
    <lineage>
        <taxon>Bacteria</taxon>
        <taxon>Pseudomonadati</taxon>
        <taxon>Pseudomonadota</taxon>
        <taxon>Gammaproteobacteria</taxon>
        <taxon>Cellvibrionales</taxon>
        <taxon>Cellvibrionaceae</taxon>
        <taxon>Simiduia</taxon>
    </lineage>
</organism>
<feature type="binding site" evidence="9">
    <location>
        <position position="266"/>
    </location>
    <ligand>
        <name>[4Fe-4S] cluster</name>
        <dbReference type="ChEBI" id="CHEBI:49883"/>
        <label>1</label>
    </ligand>
</feature>
<dbReference type="AlphaFoldDB" id="K4KMG4"/>
<dbReference type="Proteomes" id="UP000000466">
    <property type="component" value="Chromosome"/>
</dbReference>
<dbReference type="GO" id="GO:0052693">
    <property type="term" value="F:epoxyqueuosine reductase activity"/>
    <property type="evidence" value="ECO:0007669"/>
    <property type="project" value="UniProtKB-UniRule"/>
</dbReference>
<dbReference type="RefSeq" id="WP_015048349.1">
    <property type="nucleotide sequence ID" value="NC_018868.3"/>
</dbReference>
<dbReference type="PANTHER" id="PTHR30002:SF4">
    <property type="entry name" value="EPOXYQUEUOSINE REDUCTASE"/>
    <property type="match status" value="1"/>
</dbReference>
<dbReference type="EMBL" id="CP003746">
    <property type="protein sequence ID" value="AFV00197.1"/>
    <property type="molecule type" value="Genomic_DNA"/>
</dbReference>
<dbReference type="InterPro" id="IPR013542">
    <property type="entry name" value="QueG_DUF1730"/>
</dbReference>
<keyword evidence="12" id="KW-1185">Reference proteome</keyword>
<keyword evidence="9" id="KW-0846">Cobalamin</keyword>
<name>K4KMG4_SIMAS</name>
<evidence type="ECO:0000256" key="7">
    <source>
        <dbReference type="ARBA" id="ARBA00023004"/>
    </source>
</evidence>
<dbReference type="PANTHER" id="PTHR30002">
    <property type="entry name" value="EPOXYQUEUOSINE REDUCTASE"/>
    <property type="match status" value="1"/>
</dbReference>
<dbReference type="NCBIfam" id="TIGR00276">
    <property type="entry name" value="tRNA epoxyqueuosine(34) reductase QueG"/>
    <property type="match status" value="1"/>
</dbReference>
<dbReference type="GO" id="GO:0051539">
    <property type="term" value="F:4 iron, 4 sulfur cluster binding"/>
    <property type="evidence" value="ECO:0007669"/>
    <property type="project" value="UniProtKB-KW"/>
</dbReference>
<dbReference type="InterPro" id="IPR017900">
    <property type="entry name" value="4Fe4S_Fe_S_CS"/>
</dbReference>
<evidence type="ECO:0000313" key="12">
    <source>
        <dbReference type="Proteomes" id="UP000000466"/>
    </source>
</evidence>
<protein>
    <recommendedName>
        <fullName evidence="9">Epoxyqueuosine reductase</fullName>
        <ecNumber evidence="9">1.17.99.6</ecNumber>
    </recommendedName>
    <alternativeName>
        <fullName evidence="9">Queuosine biosynthesis protein QueG</fullName>
    </alternativeName>
</protein>
<dbReference type="STRING" id="1117647.M5M_15320"/>
<feature type="binding site" evidence="9">
    <location>
        <position position="234"/>
    </location>
    <ligand>
        <name>cob(II)alamin</name>
        <dbReference type="ChEBI" id="CHEBI:16304"/>
    </ligand>
</feature>
<dbReference type="Pfam" id="PF08331">
    <property type="entry name" value="QueG_DUF1730"/>
    <property type="match status" value="1"/>
</dbReference>
<dbReference type="KEGG" id="saga:M5M_15320"/>
<feature type="binding site" evidence="9">
    <location>
        <position position="186"/>
    </location>
    <ligand>
        <name>cob(II)alamin</name>
        <dbReference type="ChEBI" id="CHEBI:16304"/>
    </ligand>
</feature>
<evidence type="ECO:0000256" key="8">
    <source>
        <dbReference type="ARBA" id="ARBA00023014"/>
    </source>
</evidence>
<comment type="similarity">
    <text evidence="9">Belongs to the QueG family.</text>
</comment>
<feature type="binding site" evidence="9">
    <location>
        <position position="216"/>
    </location>
    <ligand>
        <name>[4Fe-4S] cluster</name>
        <dbReference type="ChEBI" id="CHEBI:49883"/>
        <label>2</label>
    </ligand>
</feature>
<proteinExistence type="inferred from homology"/>
<comment type="subcellular location">
    <subcellularLocation>
        <location evidence="9">Cytoplasm</location>
    </subcellularLocation>
</comment>
<feature type="binding site" evidence="9">
    <location>
        <position position="206"/>
    </location>
    <ligand>
        <name>[4Fe-4S] cluster</name>
        <dbReference type="ChEBI" id="CHEBI:49883"/>
        <label>1</label>
    </ligand>
</feature>
<feature type="binding site" evidence="9">
    <location>
        <position position="209"/>
    </location>
    <ligand>
        <name>[4Fe-4S] cluster</name>
        <dbReference type="ChEBI" id="CHEBI:49883"/>
        <label>1</label>
    </ligand>
</feature>
<evidence type="ECO:0000256" key="9">
    <source>
        <dbReference type="HAMAP-Rule" id="MF_00916"/>
    </source>
</evidence>
<dbReference type="GO" id="GO:0005737">
    <property type="term" value="C:cytoplasm"/>
    <property type="evidence" value="ECO:0007669"/>
    <property type="project" value="UniProtKB-SubCell"/>
</dbReference>
<keyword evidence="7 9" id="KW-0408">Iron</keyword>
<dbReference type="GO" id="GO:0031419">
    <property type="term" value="F:cobalamin binding"/>
    <property type="evidence" value="ECO:0007669"/>
    <property type="project" value="UniProtKB-KW"/>
</dbReference>
<comment type="cofactor">
    <cofactor evidence="9">
        <name>cob(II)alamin</name>
        <dbReference type="ChEBI" id="CHEBI:16304"/>
    </cofactor>
</comment>
<dbReference type="GO" id="GO:0046872">
    <property type="term" value="F:metal ion binding"/>
    <property type="evidence" value="ECO:0007669"/>
    <property type="project" value="UniProtKB-KW"/>
</dbReference>
<keyword evidence="8 9" id="KW-0411">Iron-sulfur</keyword>
<evidence type="ECO:0000256" key="6">
    <source>
        <dbReference type="ARBA" id="ARBA00023002"/>
    </source>
</evidence>
<keyword evidence="3 9" id="KW-0819">tRNA processing</keyword>
<evidence type="ECO:0000256" key="3">
    <source>
        <dbReference type="ARBA" id="ARBA00022694"/>
    </source>
</evidence>
<feature type="binding site" evidence="9">
    <location>
        <position position="241"/>
    </location>
    <ligand>
        <name>tRNA</name>
        <dbReference type="ChEBI" id="CHEBI:17843"/>
    </ligand>
</feature>
<dbReference type="HOGENOM" id="CLU_030790_0_1_6"/>
<keyword evidence="4 9" id="KW-0479">Metal-binding</keyword>
<dbReference type="HAMAP" id="MF_00916">
    <property type="entry name" value="QueG"/>
    <property type="match status" value="1"/>
</dbReference>
<dbReference type="InterPro" id="IPR004453">
    <property type="entry name" value="QueG"/>
</dbReference>
<feature type="binding site" evidence="9">
    <location>
        <begin position="156"/>
        <end position="158"/>
    </location>
    <ligand>
        <name>cob(II)alamin</name>
        <dbReference type="ChEBI" id="CHEBI:16304"/>
    </ligand>
</feature>
<dbReference type="UniPathway" id="UPA00392"/>
<dbReference type="Pfam" id="PF13484">
    <property type="entry name" value="Fer4_16"/>
    <property type="match status" value="1"/>
</dbReference>
<feature type="binding site" evidence="9">
    <location>
        <position position="66"/>
    </location>
    <ligand>
        <name>cob(II)alamin</name>
        <dbReference type="ChEBI" id="CHEBI:16304"/>
    </ligand>
</feature>
<keyword evidence="1 9" id="KW-0004">4Fe-4S</keyword>
<dbReference type="PROSITE" id="PS00198">
    <property type="entry name" value="4FE4S_FER_1"/>
    <property type="match status" value="1"/>
</dbReference>
<reference evidence="11 12" key="1">
    <citation type="journal article" date="2013" name="Genome Announc.">
        <title>Complete genome sequence of Simiduia agarivorans SA1(T), a marine bacterium able to degrade a variety of polysaccharides.</title>
        <authorList>
            <person name="Lin S.Y."/>
            <person name="Shieh W.Y."/>
            <person name="Chen J.S."/>
            <person name="Tang S.L."/>
        </authorList>
    </citation>
    <scope>NUCLEOTIDE SEQUENCE [LARGE SCALE GENOMIC DNA]</scope>
    <source>
        <strain evidence="12">DSM 21679 / JCM 13881 / BCRC 17597 / SA1</strain>
    </source>
</reference>
<evidence type="ECO:0000256" key="1">
    <source>
        <dbReference type="ARBA" id="ARBA00022485"/>
    </source>
</evidence>
<keyword evidence="9" id="KW-0170">Cobalt</keyword>
<comment type="function">
    <text evidence="9">Catalyzes the conversion of epoxyqueuosine (oQ) to queuosine (Q), which is a hypermodified base found in the wobble positions of tRNA(Asp), tRNA(Asn), tRNA(His) and tRNA(Tyr).</text>
</comment>
<comment type="catalytic activity">
    <reaction evidence="9">
        <text>epoxyqueuosine(34) in tRNA + AH2 = queuosine(34) in tRNA + A + H2O</text>
        <dbReference type="Rhea" id="RHEA:32159"/>
        <dbReference type="Rhea" id="RHEA-COMP:18571"/>
        <dbReference type="Rhea" id="RHEA-COMP:18582"/>
        <dbReference type="ChEBI" id="CHEBI:13193"/>
        <dbReference type="ChEBI" id="CHEBI:15377"/>
        <dbReference type="ChEBI" id="CHEBI:17499"/>
        <dbReference type="ChEBI" id="CHEBI:194431"/>
        <dbReference type="ChEBI" id="CHEBI:194443"/>
        <dbReference type="EC" id="1.17.99.6"/>
    </reaction>
</comment>
<dbReference type="OrthoDB" id="9784571at2"/>
<keyword evidence="2 9" id="KW-0963">Cytoplasm</keyword>
<feature type="binding site" evidence="9">
    <location>
        <position position="175"/>
    </location>
    <ligand>
        <name>cob(II)alamin</name>
        <dbReference type="ChEBI" id="CHEBI:16304"/>
    </ligand>
</feature>
<evidence type="ECO:0000259" key="10">
    <source>
        <dbReference type="PROSITE" id="PS51379"/>
    </source>
</evidence>
<feature type="binding site" evidence="9">
    <location>
        <position position="232"/>
    </location>
    <ligand>
        <name>[4Fe-4S] cluster</name>
        <dbReference type="ChEBI" id="CHEBI:49883"/>
        <label>2</label>
    </ligand>
</feature>
<feature type="domain" description="4Fe-4S ferredoxin-type" evidence="10">
    <location>
        <begin position="197"/>
        <end position="226"/>
    </location>
</feature>
<evidence type="ECO:0000256" key="2">
    <source>
        <dbReference type="ARBA" id="ARBA00022490"/>
    </source>
</evidence>
<dbReference type="InterPro" id="IPR017896">
    <property type="entry name" value="4Fe4S_Fe-S-bd"/>
</dbReference>
<evidence type="ECO:0000256" key="4">
    <source>
        <dbReference type="ARBA" id="ARBA00022723"/>
    </source>
</evidence>
<feature type="active site" description="Proton donor" evidence="9">
    <location>
        <position position="151"/>
    </location>
</feature>
<feature type="binding site" evidence="9">
    <location>
        <position position="262"/>
    </location>
    <ligand>
        <name>[4Fe-4S] cluster</name>
        <dbReference type="ChEBI" id="CHEBI:49883"/>
        <label>2</label>
    </ligand>
</feature>
<feature type="binding site" evidence="9">
    <location>
        <begin position="259"/>
        <end position="260"/>
    </location>
    <ligand>
        <name>cob(II)alamin</name>
        <dbReference type="ChEBI" id="CHEBI:16304"/>
    </ligand>
</feature>
<feature type="binding site" evidence="9">
    <location>
        <position position="259"/>
    </location>
    <ligand>
        <name>[4Fe-4S] cluster</name>
        <dbReference type="ChEBI" id="CHEBI:49883"/>
        <label>2</label>
    </ligand>
</feature>
<comment type="pathway">
    <text evidence="9">tRNA modification; tRNA-queuosine biosynthesis.</text>
</comment>
<sequence>MNNDQAQQPLLDTLALRIKAEGQALGFQQIGITDTDLRAEEARLAGWIDRGYHAGMAWMTHHGNMRTRPEELLPGTLRVISARMDYLPGDTNLIAALKDGESAYISRYALGRDYHRLVRKRLSQLADFIETEAAALGLPLPDGFRHRAFVDSAPVSEKPLAAKAGLGWQGKHTLIMNSDAGSWFFLGEVFTALPLPVDQSHQPDRCGDCTACLKVCPTDAFPAPYQLDAGRCISYLTIEHKGPIPEEFRDPIGNRVFGCDDCQAICPWNKYARYTQEMDFLPRHQLDSAKLIDLFQWSEQTFLDRTAGSPLRRTGFENWQRNLAVGLGNAPQSAEIIRILSQARTQVSDLVAEHVDWALVQQRNPDRKRKRKIKANKSQRQP</sequence>
<accession>K4KMG4</accession>
<feature type="binding site" evidence="9">
    <location>
        <position position="212"/>
    </location>
    <ligand>
        <name>[4Fe-4S] cluster</name>
        <dbReference type="ChEBI" id="CHEBI:49883"/>
        <label>1</label>
    </ligand>
</feature>